<accession>A0A6M3LD35</accession>
<dbReference type="EMBL" id="MT143125">
    <property type="protein sequence ID" value="QJA93137.1"/>
    <property type="molecule type" value="Genomic_DNA"/>
</dbReference>
<gene>
    <name evidence="1" type="ORF">MM415B04349_0003</name>
</gene>
<organism evidence="1">
    <name type="scientific">viral metagenome</name>
    <dbReference type="NCBI Taxonomy" id="1070528"/>
    <lineage>
        <taxon>unclassified sequences</taxon>
        <taxon>metagenomes</taxon>
        <taxon>organismal metagenomes</taxon>
    </lineage>
</organism>
<dbReference type="AlphaFoldDB" id="A0A6M3LD35"/>
<reference evidence="1" key="1">
    <citation type="submission" date="2020-03" db="EMBL/GenBank/DDBJ databases">
        <title>The deep terrestrial virosphere.</title>
        <authorList>
            <person name="Holmfeldt K."/>
            <person name="Nilsson E."/>
            <person name="Simone D."/>
            <person name="Lopez-Fernandez M."/>
            <person name="Wu X."/>
            <person name="de Brujin I."/>
            <person name="Lundin D."/>
            <person name="Andersson A."/>
            <person name="Bertilsson S."/>
            <person name="Dopson M."/>
        </authorList>
    </citation>
    <scope>NUCLEOTIDE SEQUENCE</scope>
    <source>
        <strain evidence="1">MM415B04349</strain>
    </source>
</reference>
<sequence>MFYEKARHEIKPWKSDEYLEWFRQKFMHRDPHHLLGSMGNLKLTDSLLMPISRATHNSLKGDKAAEYAEENIIFSLNIFQEYVTYLEEKYSSLLEHNRQNSIQMSNLSASNATNYNRWETLLSNYFTKLSHFFE</sequence>
<proteinExistence type="predicted"/>
<protein>
    <submittedName>
        <fullName evidence="1">Uncharacterized protein</fullName>
    </submittedName>
</protein>
<evidence type="ECO:0000313" key="1">
    <source>
        <dbReference type="EMBL" id="QJA93137.1"/>
    </source>
</evidence>
<name>A0A6M3LD35_9ZZZZ</name>